<gene>
    <name evidence="1" type="ORF">RDB_LOCUS28967</name>
</gene>
<sequence length="136" mass="14986">MIVKACAAQGRECQHFIVNVAGKGETISPPENWPNFYLVSIYVSSYTQFLHSKEGFNPPGPEIAEMLEYSSKLVGHATEKATWSLTVMICAENEFLSPASLEILKLKINGGSVFDAASWRTTLSGEKEAGPSWWTK</sequence>
<evidence type="ECO:0000313" key="2">
    <source>
        <dbReference type="Proteomes" id="UP000663853"/>
    </source>
</evidence>
<dbReference type="EMBL" id="CAJMXA010000539">
    <property type="protein sequence ID" value="CAE6434902.1"/>
    <property type="molecule type" value="Genomic_DNA"/>
</dbReference>
<dbReference type="Proteomes" id="UP000663853">
    <property type="component" value="Unassembled WGS sequence"/>
</dbReference>
<name>A0A8H2Y041_9AGAM</name>
<reference evidence="1" key="1">
    <citation type="submission" date="2021-01" db="EMBL/GenBank/DDBJ databases">
        <authorList>
            <person name="Kaushik A."/>
        </authorList>
    </citation>
    <scope>NUCLEOTIDE SEQUENCE</scope>
    <source>
        <strain evidence="1">AG6-10EEA</strain>
    </source>
</reference>
<comment type="caution">
    <text evidence="1">The sequence shown here is derived from an EMBL/GenBank/DDBJ whole genome shotgun (WGS) entry which is preliminary data.</text>
</comment>
<accession>A0A8H2Y041</accession>
<protein>
    <submittedName>
        <fullName evidence="1">Uncharacterized protein</fullName>
    </submittedName>
</protein>
<proteinExistence type="predicted"/>
<evidence type="ECO:0000313" key="1">
    <source>
        <dbReference type="EMBL" id="CAE6434902.1"/>
    </source>
</evidence>
<dbReference type="AlphaFoldDB" id="A0A8H2Y041"/>
<organism evidence="1 2">
    <name type="scientific">Rhizoctonia solani</name>
    <dbReference type="NCBI Taxonomy" id="456999"/>
    <lineage>
        <taxon>Eukaryota</taxon>
        <taxon>Fungi</taxon>
        <taxon>Dikarya</taxon>
        <taxon>Basidiomycota</taxon>
        <taxon>Agaricomycotina</taxon>
        <taxon>Agaricomycetes</taxon>
        <taxon>Cantharellales</taxon>
        <taxon>Ceratobasidiaceae</taxon>
        <taxon>Rhizoctonia</taxon>
    </lineage>
</organism>